<reference evidence="1 2" key="1">
    <citation type="journal article" date="2003" name="Proc. Natl. Acad. Sci. U.S.A.">
        <title>The complete genome sequence of the carcinogenic bacterium Helicobacter hepaticus.</title>
        <authorList>
            <person name="Suerbaum S."/>
            <person name="Josenhans C."/>
            <person name="Sterzenbach T."/>
            <person name="Drescher B."/>
            <person name="Brandt P."/>
            <person name="Bell M."/>
            <person name="Droege M."/>
            <person name="Fartmann B."/>
            <person name="Fischer H.-P."/>
            <person name="Ge Z."/>
            <person name="Hoerster A."/>
            <person name="Holland R."/>
            <person name="Klein K."/>
            <person name="Koenig J."/>
            <person name="Macko L."/>
            <person name="Mendz G.L."/>
            <person name="Nyakatura G."/>
            <person name="Schauer D.B."/>
            <person name="Shen Z."/>
            <person name="Weber J."/>
            <person name="Frosch M."/>
            <person name="Fox J.G."/>
        </authorList>
    </citation>
    <scope>NUCLEOTIDE SEQUENCE [LARGE SCALE GENOMIC DNA]</scope>
    <source>
        <strain evidence="2">ATCC 51449 / 3B1</strain>
    </source>
</reference>
<dbReference type="KEGG" id="hhe:HH_1562"/>
<gene>
    <name evidence="1" type="ordered locus">HH_1562</name>
</gene>
<sequence length="33" mass="4166">MFLYKTLKEYIYEKYNVIKSFIKSSSYYRLDKC</sequence>
<organism evidence="1 2">
    <name type="scientific">Helicobacter hepaticus (strain ATCC 51449 / 3B1)</name>
    <dbReference type="NCBI Taxonomy" id="235279"/>
    <lineage>
        <taxon>Bacteria</taxon>
        <taxon>Pseudomonadati</taxon>
        <taxon>Campylobacterota</taxon>
        <taxon>Epsilonproteobacteria</taxon>
        <taxon>Campylobacterales</taxon>
        <taxon>Helicobacteraceae</taxon>
        <taxon>Helicobacter</taxon>
    </lineage>
</organism>
<evidence type="ECO:0000313" key="2">
    <source>
        <dbReference type="Proteomes" id="UP000002495"/>
    </source>
</evidence>
<evidence type="ECO:0000313" key="1">
    <source>
        <dbReference type="EMBL" id="AAP78159.1"/>
    </source>
</evidence>
<dbReference type="AlphaFoldDB" id="Q7VFW3"/>
<dbReference type="STRING" id="235279.HH_1562"/>
<dbReference type="Proteomes" id="UP000002495">
    <property type="component" value="Chromosome"/>
</dbReference>
<accession>Q7VFW3</accession>
<protein>
    <submittedName>
        <fullName evidence="1">Uncharacterized protein</fullName>
    </submittedName>
</protein>
<proteinExistence type="predicted"/>
<keyword evidence="2" id="KW-1185">Reference proteome</keyword>
<dbReference type="HOGENOM" id="CLU_3382216_0_0_7"/>
<dbReference type="EMBL" id="AE017125">
    <property type="protein sequence ID" value="AAP78159.1"/>
    <property type="molecule type" value="Genomic_DNA"/>
</dbReference>
<name>Q7VFW3_HELHP</name>